<dbReference type="SUPFAM" id="SSF50156">
    <property type="entry name" value="PDZ domain-like"/>
    <property type="match status" value="1"/>
</dbReference>
<dbReference type="Pfam" id="PF03572">
    <property type="entry name" value="Peptidase_S41"/>
    <property type="match status" value="1"/>
</dbReference>
<dbReference type="EMBL" id="EU016574">
    <property type="protein sequence ID" value="ABZ06401.1"/>
    <property type="molecule type" value="Genomic_DNA"/>
</dbReference>
<dbReference type="GO" id="GO:0006508">
    <property type="term" value="P:proteolysis"/>
    <property type="evidence" value="ECO:0007669"/>
    <property type="project" value="InterPro"/>
</dbReference>
<dbReference type="AlphaFoldDB" id="B3T1E2"/>
<dbReference type="PANTHER" id="PTHR32060:SF22">
    <property type="entry name" value="CARBOXYL-TERMINAL-PROCESSING PEPTIDASE 3, CHLOROPLASTIC"/>
    <property type="match status" value="1"/>
</dbReference>
<dbReference type="SUPFAM" id="SSF52096">
    <property type="entry name" value="ClpP/crotonase"/>
    <property type="match status" value="1"/>
</dbReference>
<accession>B3T1E2</accession>
<dbReference type="InterPro" id="IPR001478">
    <property type="entry name" value="PDZ"/>
</dbReference>
<dbReference type="PROSITE" id="PS50106">
    <property type="entry name" value="PDZ"/>
    <property type="match status" value="1"/>
</dbReference>
<dbReference type="Gene3D" id="3.90.226.10">
    <property type="entry name" value="2-enoyl-CoA Hydratase, Chain A, domain 1"/>
    <property type="match status" value="1"/>
</dbReference>
<reference evidence="2" key="1">
    <citation type="journal article" date="2008" name="ISME J.">
        <title>Genomic patterns of recombination, clonal divergence and environment in marine microbial populations.</title>
        <authorList>
            <person name="Konstantinidis K.T."/>
            <person name="Delong E.F."/>
        </authorList>
    </citation>
    <scope>NUCLEOTIDE SEQUENCE</scope>
</reference>
<dbReference type="SMART" id="SM00245">
    <property type="entry name" value="TSPc"/>
    <property type="match status" value="1"/>
</dbReference>
<protein>
    <submittedName>
        <fullName evidence="2">Putative peptidase family S41B</fullName>
    </submittedName>
</protein>
<feature type="domain" description="PDZ" evidence="1">
    <location>
        <begin position="60"/>
        <end position="104"/>
    </location>
</feature>
<dbReference type="InterPro" id="IPR005151">
    <property type="entry name" value="Tail-specific_protease"/>
</dbReference>
<proteinExistence type="predicted"/>
<dbReference type="InterPro" id="IPR029045">
    <property type="entry name" value="ClpP/crotonase-like_dom_sf"/>
</dbReference>
<dbReference type="GO" id="GO:0008236">
    <property type="term" value="F:serine-type peptidase activity"/>
    <property type="evidence" value="ECO:0007669"/>
    <property type="project" value="InterPro"/>
</dbReference>
<dbReference type="Gene3D" id="2.30.42.10">
    <property type="match status" value="1"/>
</dbReference>
<organism evidence="2">
    <name type="scientific">uncultured marine microorganism HF4000_009G21</name>
    <dbReference type="NCBI Taxonomy" id="455515"/>
    <lineage>
        <taxon>unclassified sequences</taxon>
        <taxon>environmental samples</taxon>
    </lineage>
</organism>
<evidence type="ECO:0000313" key="2">
    <source>
        <dbReference type="EMBL" id="ABZ06401.1"/>
    </source>
</evidence>
<evidence type="ECO:0000259" key="1">
    <source>
        <dbReference type="PROSITE" id="PS50106"/>
    </source>
</evidence>
<dbReference type="InterPro" id="IPR036034">
    <property type="entry name" value="PDZ_sf"/>
</dbReference>
<name>B3T1E2_9ZZZZ</name>
<dbReference type="GO" id="GO:0004175">
    <property type="term" value="F:endopeptidase activity"/>
    <property type="evidence" value="ECO:0007669"/>
    <property type="project" value="TreeGrafter"/>
</dbReference>
<sequence>MTGVRFPRWTLLLLPVFGFSSAALSQPPDADRLGPDQLQYYLMQAFHADSAENRRPLNHIGIQVQPSASGYLVTAVLEGYPAHLAGINRGDIIQSVNAMPYHPVYSFNAATSGPGDFPPSNTSYEITWRRNDGTSSASLMPVYENLYDSYRSATLNSIQVFPSGNKLVGYVRLWGFSRSSNDLVSFRQILAEFDDCDGLIIDLRNAYGFLGHQHLDLIFPSRRRLFQLGGVINEHVDLSHTESAPSETYYQKPIAVLLNSATAGGAELFAYQLAKLERVITVGEATPGRIGGFHQVSAMASAELEYRPAVETLIDGSVFESSGVQPKQVVAYPFSQSSRGDPQYQAALLTLLGII</sequence>
<dbReference type="PANTHER" id="PTHR32060">
    <property type="entry name" value="TAIL-SPECIFIC PROTEASE"/>
    <property type="match status" value="1"/>
</dbReference>
<gene>
    <name evidence="2" type="ORF">ALOHA_HF4000009G21ctg1g37</name>
</gene>